<evidence type="ECO:0000259" key="3">
    <source>
        <dbReference type="PROSITE" id="PS01031"/>
    </source>
</evidence>
<comment type="caution">
    <text evidence="4">The sequence shown here is derived from an EMBL/GenBank/DDBJ whole genome shotgun (WGS) entry which is preliminary data.</text>
</comment>
<dbReference type="InterPro" id="IPR002068">
    <property type="entry name" value="A-crystallin/Hsp20_dom"/>
</dbReference>
<proteinExistence type="inferred from homology"/>
<dbReference type="InterPro" id="IPR031107">
    <property type="entry name" value="Small_HSP"/>
</dbReference>
<evidence type="ECO:0000313" key="4">
    <source>
        <dbReference type="EMBL" id="MFC2969671.1"/>
    </source>
</evidence>
<evidence type="ECO:0000256" key="2">
    <source>
        <dbReference type="RuleBase" id="RU003616"/>
    </source>
</evidence>
<reference evidence="5" key="1">
    <citation type="journal article" date="2019" name="Int. J. Syst. Evol. Microbiol.">
        <title>The Global Catalogue of Microorganisms (GCM) 10K type strain sequencing project: providing services to taxonomists for standard genome sequencing and annotation.</title>
        <authorList>
            <consortium name="The Broad Institute Genomics Platform"/>
            <consortium name="The Broad Institute Genome Sequencing Center for Infectious Disease"/>
            <person name="Wu L."/>
            <person name="Ma J."/>
        </authorList>
    </citation>
    <scope>NUCLEOTIDE SEQUENCE [LARGE SCALE GENOMIC DNA]</scope>
    <source>
        <strain evidence="5">KCTC 62192</strain>
    </source>
</reference>
<sequence>MVEKSHTGGFWPSLYEPLRNMGTRLAEWVAPPSEASATEAAYNIALELPGVAEDDIHLTVEDGVVTVTGEKKTSREEEGETWYFSERQFGAFSRSFRLPPDADEAAVGASLKDGVLSISVPKKKAKAPEGAKRVPINRG</sequence>
<dbReference type="InterPro" id="IPR008978">
    <property type="entry name" value="HSP20-like_chaperone"/>
</dbReference>
<dbReference type="CDD" id="cd06464">
    <property type="entry name" value="ACD_sHsps-like"/>
    <property type="match status" value="1"/>
</dbReference>
<feature type="domain" description="SHSP" evidence="3">
    <location>
        <begin position="24"/>
        <end position="139"/>
    </location>
</feature>
<dbReference type="RefSeq" id="WP_377834435.1">
    <property type="nucleotide sequence ID" value="NZ_JBHRSK010000014.1"/>
</dbReference>
<keyword evidence="5" id="KW-1185">Reference proteome</keyword>
<dbReference type="SUPFAM" id="SSF49764">
    <property type="entry name" value="HSP20-like chaperones"/>
    <property type="match status" value="1"/>
</dbReference>
<organism evidence="4 5">
    <name type="scientific">Acidimangrovimonas pyrenivorans</name>
    <dbReference type="NCBI Taxonomy" id="2030798"/>
    <lineage>
        <taxon>Bacteria</taxon>
        <taxon>Pseudomonadati</taxon>
        <taxon>Pseudomonadota</taxon>
        <taxon>Alphaproteobacteria</taxon>
        <taxon>Rhodobacterales</taxon>
        <taxon>Paracoccaceae</taxon>
        <taxon>Acidimangrovimonas</taxon>
    </lineage>
</organism>
<dbReference type="Pfam" id="PF00011">
    <property type="entry name" value="HSP20"/>
    <property type="match status" value="1"/>
</dbReference>
<dbReference type="EMBL" id="JBHRSK010000014">
    <property type="protein sequence ID" value="MFC2969671.1"/>
    <property type="molecule type" value="Genomic_DNA"/>
</dbReference>
<comment type="similarity">
    <text evidence="1 2">Belongs to the small heat shock protein (HSP20) family.</text>
</comment>
<evidence type="ECO:0000313" key="5">
    <source>
        <dbReference type="Proteomes" id="UP001595443"/>
    </source>
</evidence>
<dbReference type="Proteomes" id="UP001595443">
    <property type="component" value="Unassembled WGS sequence"/>
</dbReference>
<dbReference type="Gene3D" id="2.60.40.790">
    <property type="match status" value="1"/>
</dbReference>
<dbReference type="PANTHER" id="PTHR11527">
    <property type="entry name" value="HEAT-SHOCK PROTEIN 20 FAMILY MEMBER"/>
    <property type="match status" value="1"/>
</dbReference>
<name>A0ABV7ALL3_9RHOB</name>
<dbReference type="PROSITE" id="PS01031">
    <property type="entry name" value="SHSP"/>
    <property type="match status" value="1"/>
</dbReference>
<evidence type="ECO:0000256" key="1">
    <source>
        <dbReference type="PROSITE-ProRule" id="PRU00285"/>
    </source>
</evidence>
<gene>
    <name evidence="4" type="ORF">ACFOES_16335</name>
</gene>
<accession>A0ABV7ALL3</accession>
<protein>
    <submittedName>
        <fullName evidence="4">Hsp20/alpha crystallin family protein</fullName>
    </submittedName>
</protein>